<organism evidence="2 3">
    <name type="scientific">Araneus ventricosus</name>
    <name type="common">Orbweaver spider</name>
    <name type="synonym">Epeira ventricosa</name>
    <dbReference type="NCBI Taxonomy" id="182803"/>
    <lineage>
        <taxon>Eukaryota</taxon>
        <taxon>Metazoa</taxon>
        <taxon>Ecdysozoa</taxon>
        <taxon>Arthropoda</taxon>
        <taxon>Chelicerata</taxon>
        <taxon>Arachnida</taxon>
        <taxon>Araneae</taxon>
        <taxon>Araneomorphae</taxon>
        <taxon>Entelegynae</taxon>
        <taxon>Araneoidea</taxon>
        <taxon>Araneidae</taxon>
        <taxon>Araneus</taxon>
    </lineage>
</organism>
<comment type="caution">
    <text evidence="2">The sequence shown here is derived from an EMBL/GenBank/DDBJ whole genome shotgun (WGS) entry which is preliminary data.</text>
</comment>
<protein>
    <submittedName>
        <fullName evidence="2">Uncharacterized protein</fullName>
    </submittedName>
</protein>
<dbReference type="EMBL" id="BGPR01002909">
    <property type="protein sequence ID" value="GBM80870.1"/>
    <property type="molecule type" value="Genomic_DNA"/>
</dbReference>
<evidence type="ECO:0000313" key="2">
    <source>
        <dbReference type="EMBL" id="GBM80870.1"/>
    </source>
</evidence>
<feature type="region of interest" description="Disordered" evidence="1">
    <location>
        <begin position="1"/>
        <end position="70"/>
    </location>
</feature>
<dbReference type="Proteomes" id="UP000499080">
    <property type="component" value="Unassembled WGS sequence"/>
</dbReference>
<sequence length="119" mass="13203">MTRTPPELAPPLQTSAPHQREDVSPPTYNLACNRPNVRRIFSGIGFGPGNPSSPRPTPYHQATDANAPESGFPCMKRLKTAVLSYTSLPKYLRKLQRIASHAHPCNSLLYRQLLLLISI</sequence>
<accession>A0A4Y2IT44</accession>
<reference evidence="2 3" key="1">
    <citation type="journal article" date="2019" name="Sci. Rep.">
        <title>Orb-weaving spider Araneus ventricosus genome elucidates the spidroin gene catalogue.</title>
        <authorList>
            <person name="Kono N."/>
            <person name="Nakamura H."/>
            <person name="Ohtoshi R."/>
            <person name="Moran D.A.P."/>
            <person name="Shinohara A."/>
            <person name="Yoshida Y."/>
            <person name="Fujiwara M."/>
            <person name="Mori M."/>
            <person name="Tomita M."/>
            <person name="Arakawa K."/>
        </authorList>
    </citation>
    <scope>NUCLEOTIDE SEQUENCE [LARGE SCALE GENOMIC DNA]</scope>
</reference>
<proteinExistence type="predicted"/>
<gene>
    <name evidence="2" type="ORF">AVEN_89755_1</name>
</gene>
<dbReference type="AlphaFoldDB" id="A0A4Y2IT44"/>
<name>A0A4Y2IT44_ARAVE</name>
<keyword evidence="3" id="KW-1185">Reference proteome</keyword>
<evidence type="ECO:0000313" key="3">
    <source>
        <dbReference type="Proteomes" id="UP000499080"/>
    </source>
</evidence>
<evidence type="ECO:0000256" key="1">
    <source>
        <dbReference type="SAM" id="MobiDB-lite"/>
    </source>
</evidence>